<gene>
    <name evidence="16" type="ORF">N7Z68_04925</name>
</gene>
<evidence type="ECO:0000256" key="13">
    <source>
        <dbReference type="ARBA" id="ARBA00023136"/>
    </source>
</evidence>
<evidence type="ECO:0000256" key="11">
    <source>
        <dbReference type="ARBA" id="ARBA00022989"/>
    </source>
</evidence>
<keyword evidence="12" id="KW-0902">Two-component regulatory system</keyword>
<evidence type="ECO:0000256" key="8">
    <source>
        <dbReference type="ARBA" id="ARBA00022741"/>
    </source>
</evidence>
<keyword evidence="17" id="KW-1185">Reference proteome</keyword>
<comment type="subcellular location">
    <subcellularLocation>
        <location evidence="2">Cell membrane</location>
        <topology evidence="2">Multi-pass membrane protein</topology>
    </subcellularLocation>
</comment>
<reference evidence="16" key="1">
    <citation type="submission" date="2024-05" db="EMBL/GenBank/DDBJ databases">
        <title>Alkalihalobacillus sp. strain MEB203 novel alkaliphilic bacterium from Lonar Lake, India.</title>
        <authorList>
            <person name="Joshi A."/>
            <person name="Thite S."/>
            <person name="Mengade P."/>
        </authorList>
    </citation>
    <scope>NUCLEOTIDE SEQUENCE</scope>
    <source>
        <strain evidence="16">MEB 203</strain>
    </source>
</reference>
<feature type="transmembrane region" description="Helical" evidence="14">
    <location>
        <begin position="70"/>
        <end position="93"/>
    </location>
</feature>
<feature type="transmembrane region" description="Helical" evidence="14">
    <location>
        <begin position="168"/>
        <end position="189"/>
    </location>
</feature>
<evidence type="ECO:0000256" key="7">
    <source>
        <dbReference type="ARBA" id="ARBA00022692"/>
    </source>
</evidence>
<keyword evidence="11 14" id="KW-1133">Transmembrane helix</keyword>
<keyword evidence="6" id="KW-0808">Transferase</keyword>
<dbReference type="PANTHER" id="PTHR43065">
    <property type="entry name" value="SENSOR HISTIDINE KINASE"/>
    <property type="match status" value="1"/>
</dbReference>
<dbReference type="Proteomes" id="UP001148125">
    <property type="component" value="Unassembled WGS sequence"/>
</dbReference>
<proteinExistence type="predicted"/>
<evidence type="ECO:0000256" key="1">
    <source>
        <dbReference type="ARBA" id="ARBA00000085"/>
    </source>
</evidence>
<evidence type="ECO:0000256" key="5">
    <source>
        <dbReference type="ARBA" id="ARBA00022553"/>
    </source>
</evidence>
<dbReference type="InterPro" id="IPR036890">
    <property type="entry name" value="HATPase_C_sf"/>
</dbReference>
<dbReference type="PROSITE" id="PS50109">
    <property type="entry name" value="HIS_KIN"/>
    <property type="match status" value="1"/>
</dbReference>
<dbReference type="PRINTS" id="PR00344">
    <property type="entry name" value="BCTRLSENSOR"/>
</dbReference>
<organism evidence="16 17">
    <name type="scientific">Alkalihalobacterium chitinilyticum</name>
    <dbReference type="NCBI Taxonomy" id="2980103"/>
    <lineage>
        <taxon>Bacteria</taxon>
        <taxon>Bacillati</taxon>
        <taxon>Bacillota</taxon>
        <taxon>Bacilli</taxon>
        <taxon>Bacillales</taxon>
        <taxon>Bacillaceae</taxon>
        <taxon>Alkalihalobacterium</taxon>
    </lineage>
</organism>
<dbReference type="RefSeq" id="WP_275117353.1">
    <property type="nucleotide sequence ID" value="NZ_JAOTPO010000002.1"/>
</dbReference>
<keyword evidence="7 14" id="KW-0812">Transmembrane</keyword>
<keyword evidence="9" id="KW-0418">Kinase</keyword>
<evidence type="ECO:0000259" key="15">
    <source>
        <dbReference type="PROSITE" id="PS50109"/>
    </source>
</evidence>
<evidence type="ECO:0000256" key="14">
    <source>
        <dbReference type="SAM" id="Phobius"/>
    </source>
</evidence>
<dbReference type="SUPFAM" id="SSF47384">
    <property type="entry name" value="Homodimeric domain of signal transducing histidine kinase"/>
    <property type="match status" value="1"/>
</dbReference>
<comment type="caution">
    <text evidence="16">The sequence shown here is derived from an EMBL/GenBank/DDBJ whole genome shotgun (WGS) entry which is preliminary data.</text>
</comment>
<dbReference type="InterPro" id="IPR005467">
    <property type="entry name" value="His_kinase_dom"/>
</dbReference>
<dbReference type="Gene3D" id="3.30.565.10">
    <property type="entry name" value="Histidine kinase-like ATPase, C-terminal domain"/>
    <property type="match status" value="1"/>
</dbReference>
<evidence type="ECO:0000256" key="6">
    <source>
        <dbReference type="ARBA" id="ARBA00022679"/>
    </source>
</evidence>
<dbReference type="InterPro" id="IPR011620">
    <property type="entry name" value="Sig_transdc_His_kinase_LytS_TM"/>
</dbReference>
<keyword evidence="4" id="KW-1003">Cell membrane</keyword>
<dbReference type="Pfam" id="PF02518">
    <property type="entry name" value="HATPase_c"/>
    <property type="match status" value="1"/>
</dbReference>
<dbReference type="GO" id="GO:0005524">
    <property type="term" value="F:ATP binding"/>
    <property type="evidence" value="ECO:0007669"/>
    <property type="project" value="UniProtKB-KW"/>
</dbReference>
<dbReference type="SMART" id="SM00387">
    <property type="entry name" value="HATPase_c"/>
    <property type="match status" value="1"/>
</dbReference>
<dbReference type="CDD" id="cd00082">
    <property type="entry name" value="HisKA"/>
    <property type="match status" value="1"/>
</dbReference>
<dbReference type="InterPro" id="IPR003661">
    <property type="entry name" value="HisK_dim/P_dom"/>
</dbReference>
<comment type="catalytic activity">
    <reaction evidence="1">
        <text>ATP + protein L-histidine = ADP + protein N-phospho-L-histidine.</text>
        <dbReference type="EC" id="2.7.13.3"/>
    </reaction>
</comment>
<name>A0ABT5VB85_9BACI</name>
<keyword evidence="8" id="KW-0547">Nucleotide-binding</keyword>
<dbReference type="SUPFAM" id="SSF55874">
    <property type="entry name" value="ATPase domain of HSP90 chaperone/DNA topoisomerase II/histidine kinase"/>
    <property type="match status" value="1"/>
</dbReference>
<evidence type="ECO:0000313" key="16">
    <source>
        <dbReference type="EMBL" id="MDE5412719.1"/>
    </source>
</evidence>
<evidence type="ECO:0000256" key="9">
    <source>
        <dbReference type="ARBA" id="ARBA00022777"/>
    </source>
</evidence>
<evidence type="ECO:0000256" key="3">
    <source>
        <dbReference type="ARBA" id="ARBA00012438"/>
    </source>
</evidence>
<sequence length="426" mass="48387">MGIEELLLNFLFIIVTIFFYQFFLVERLQQYKFSIQPLLIGIIFSIPAFFCMLFPFLIGNNLFLIDMRAVPLILSYLYGGLPAGIVTSILIILSRLFLGINYGLFAFLIIECIIFITMIYLLPFYRKGSFKQRLLYGTILSSLFAMIIVASGLLLLHIYSSVEIAEIFHYYTLAILFITFTIWGAIYFIEHHQRHMVLKREMEGMEQMKLVSELAASIAHEIRNPMTVVRGFIQMFQSDEKVDPKNRNYYSIMLKELDRAQFIITDYLSLAKPQKEEEEVIQVNQVASAAIEVITPFANLNSICVNSTFEDEPVIYGNVGKLQQCLINIFKNAIEAMPNGGTLHVSTSVKKDKAVIEIMDTGIGMSKEELDRLGKPFYTTKSKGTGLGMMVCFSIISNMEGSILVDSKVGSGTTFQIIVPLYNNNY</sequence>
<evidence type="ECO:0000256" key="10">
    <source>
        <dbReference type="ARBA" id="ARBA00022840"/>
    </source>
</evidence>
<feature type="transmembrane region" description="Helical" evidence="14">
    <location>
        <begin position="37"/>
        <end position="58"/>
    </location>
</feature>
<evidence type="ECO:0000313" key="17">
    <source>
        <dbReference type="Proteomes" id="UP001148125"/>
    </source>
</evidence>
<keyword evidence="10 16" id="KW-0067">ATP-binding</keyword>
<dbReference type="Gene3D" id="1.10.287.130">
    <property type="match status" value="1"/>
</dbReference>
<dbReference type="InterPro" id="IPR004358">
    <property type="entry name" value="Sig_transdc_His_kin-like_C"/>
</dbReference>
<keyword evidence="13 14" id="KW-0472">Membrane</keyword>
<feature type="domain" description="Histidine kinase" evidence="15">
    <location>
        <begin position="217"/>
        <end position="423"/>
    </location>
</feature>
<dbReference type="PANTHER" id="PTHR43065:SF46">
    <property type="entry name" value="C4-DICARBOXYLATE TRANSPORT SENSOR PROTEIN DCTB"/>
    <property type="match status" value="1"/>
</dbReference>
<feature type="transmembrane region" description="Helical" evidence="14">
    <location>
        <begin position="134"/>
        <end position="156"/>
    </location>
</feature>
<dbReference type="Pfam" id="PF00512">
    <property type="entry name" value="HisKA"/>
    <property type="match status" value="1"/>
</dbReference>
<dbReference type="InterPro" id="IPR003594">
    <property type="entry name" value="HATPase_dom"/>
</dbReference>
<dbReference type="EC" id="2.7.13.3" evidence="3"/>
<evidence type="ECO:0000256" key="4">
    <source>
        <dbReference type="ARBA" id="ARBA00022475"/>
    </source>
</evidence>
<dbReference type="InterPro" id="IPR036097">
    <property type="entry name" value="HisK_dim/P_sf"/>
</dbReference>
<dbReference type="SMART" id="SM00388">
    <property type="entry name" value="HisKA"/>
    <property type="match status" value="1"/>
</dbReference>
<evidence type="ECO:0000256" key="2">
    <source>
        <dbReference type="ARBA" id="ARBA00004651"/>
    </source>
</evidence>
<accession>A0ABT5VB85</accession>
<protein>
    <recommendedName>
        <fullName evidence="3">histidine kinase</fullName>
        <ecNumber evidence="3">2.7.13.3</ecNumber>
    </recommendedName>
</protein>
<dbReference type="Pfam" id="PF07694">
    <property type="entry name" value="5TM-5TMR_LYT"/>
    <property type="match status" value="1"/>
</dbReference>
<evidence type="ECO:0000256" key="12">
    <source>
        <dbReference type="ARBA" id="ARBA00023012"/>
    </source>
</evidence>
<feature type="transmembrane region" description="Helical" evidence="14">
    <location>
        <begin position="7"/>
        <end position="25"/>
    </location>
</feature>
<keyword evidence="5" id="KW-0597">Phosphoprotein</keyword>
<feature type="transmembrane region" description="Helical" evidence="14">
    <location>
        <begin position="99"/>
        <end position="122"/>
    </location>
</feature>
<dbReference type="EMBL" id="JAOTPO010000002">
    <property type="protein sequence ID" value="MDE5412719.1"/>
    <property type="molecule type" value="Genomic_DNA"/>
</dbReference>